<accession>A0A6C0DJC6</accession>
<proteinExistence type="predicted"/>
<dbReference type="AlphaFoldDB" id="A0A6C0DJC6"/>
<sequence>MASGAQGPKQTRGYFVPLANCIPSMLQYTPGSGAGGSYLPGSFSSADWAGTGVNGAGKLLSSISSVGAGGLLRDMGKTVVSSNRTFRKVQLMVPSNVASGGVAGPVGAGTSALPYLTGYIELATGLTFPTNAAPAPVAYLPGLL</sequence>
<name>A0A6C0DJC6_9ZZZZ</name>
<protein>
    <submittedName>
        <fullName evidence="1">Uncharacterized protein</fullName>
    </submittedName>
</protein>
<dbReference type="EMBL" id="MN739626">
    <property type="protein sequence ID" value="QHT16531.1"/>
    <property type="molecule type" value="Genomic_DNA"/>
</dbReference>
<evidence type="ECO:0000313" key="1">
    <source>
        <dbReference type="EMBL" id="QHT16531.1"/>
    </source>
</evidence>
<organism evidence="1">
    <name type="scientific">viral metagenome</name>
    <dbReference type="NCBI Taxonomy" id="1070528"/>
    <lineage>
        <taxon>unclassified sequences</taxon>
        <taxon>metagenomes</taxon>
        <taxon>organismal metagenomes</taxon>
    </lineage>
</organism>
<reference evidence="1" key="1">
    <citation type="journal article" date="2020" name="Nature">
        <title>Giant virus diversity and host interactions through global metagenomics.</title>
        <authorList>
            <person name="Schulz F."/>
            <person name="Roux S."/>
            <person name="Paez-Espino D."/>
            <person name="Jungbluth S."/>
            <person name="Walsh D.A."/>
            <person name="Denef V.J."/>
            <person name="McMahon K.D."/>
            <person name="Konstantinidis K.T."/>
            <person name="Eloe-Fadrosh E.A."/>
            <person name="Kyrpides N.C."/>
            <person name="Woyke T."/>
        </authorList>
    </citation>
    <scope>NUCLEOTIDE SEQUENCE</scope>
    <source>
        <strain evidence="1">GVMAG-M-3300023174-189</strain>
    </source>
</reference>